<comment type="caution">
    <text evidence="2">The sequence shown here is derived from an EMBL/GenBank/DDBJ whole genome shotgun (WGS) entry which is preliminary data.</text>
</comment>
<keyword evidence="3" id="KW-1185">Reference proteome</keyword>
<protein>
    <submittedName>
        <fullName evidence="2">Uncharacterized protein</fullName>
    </submittedName>
</protein>
<dbReference type="AlphaFoldDB" id="A0AAD7IMJ8"/>
<evidence type="ECO:0000313" key="3">
    <source>
        <dbReference type="Proteomes" id="UP001215280"/>
    </source>
</evidence>
<evidence type="ECO:0000313" key="2">
    <source>
        <dbReference type="EMBL" id="KAJ7745208.1"/>
    </source>
</evidence>
<gene>
    <name evidence="2" type="ORF">DFH07DRAFT_776818</name>
</gene>
<evidence type="ECO:0000256" key="1">
    <source>
        <dbReference type="SAM" id="MobiDB-lite"/>
    </source>
</evidence>
<accession>A0AAD7IMJ8</accession>
<reference evidence="2" key="1">
    <citation type="submission" date="2023-03" db="EMBL/GenBank/DDBJ databases">
        <title>Massive genome expansion in bonnet fungi (Mycena s.s.) driven by repeated elements and novel gene families across ecological guilds.</title>
        <authorList>
            <consortium name="Lawrence Berkeley National Laboratory"/>
            <person name="Harder C.B."/>
            <person name="Miyauchi S."/>
            <person name="Viragh M."/>
            <person name="Kuo A."/>
            <person name="Thoen E."/>
            <person name="Andreopoulos B."/>
            <person name="Lu D."/>
            <person name="Skrede I."/>
            <person name="Drula E."/>
            <person name="Henrissat B."/>
            <person name="Morin E."/>
            <person name="Kohler A."/>
            <person name="Barry K."/>
            <person name="LaButti K."/>
            <person name="Morin E."/>
            <person name="Salamov A."/>
            <person name="Lipzen A."/>
            <person name="Mereny Z."/>
            <person name="Hegedus B."/>
            <person name="Baldrian P."/>
            <person name="Stursova M."/>
            <person name="Weitz H."/>
            <person name="Taylor A."/>
            <person name="Grigoriev I.V."/>
            <person name="Nagy L.G."/>
            <person name="Martin F."/>
            <person name="Kauserud H."/>
        </authorList>
    </citation>
    <scope>NUCLEOTIDE SEQUENCE</scope>
    <source>
        <strain evidence="2">CBHHK188m</strain>
    </source>
</reference>
<feature type="region of interest" description="Disordered" evidence="1">
    <location>
        <begin position="113"/>
        <end position="172"/>
    </location>
</feature>
<organism evidence="2 3">
    <name type="scientific">Mycena maculata</name>
    <dbReference type="NCBI Taxonomy" id="230809"/>
    <lineage>
        <taxon>Eukaryota</taxon>
        <taxon>Fungi</taxon>
        <taxon>Dikarya</taxon>
        <taxon>Basidiomycota</taxon>
        <taxon>Agaricomycotina</taxon>
        <taxon>Agaricomycetes</taxon>
        <taxon>Agaricomycetidae</taxon>
        <taxon>Agaricales</taxon>
        <taxon>Marasmiineae</taxon>
        <taxon>Mycenaceae</taxon>
        <taxon>Mycena</taxon>
    </lineage>
</organism>
<dbReference type="Proteomes" id="UP001215280">
    <property type="component" value="Unassembled WGS sequence"/>
</dbReference>
<dbReference type="EMBL" id="JARJLG010000104">
    <property type="protein sequence ID" value="KAJ7745208.1"/>
    <property type="molecule type" value="Genomic_DNA"/>
</dbReference>
<sequence length="450" mass="49996">MRKLEGEHGNARSGRTGLQKKGTVFGTDFLVKKQMRSEETKEIQVDGFTTWQHLGESVQGEDRVRDGLPQIRLVCFKPSAYEGSSYGSPASHPPSAPVQAIIQVAHAGQMHTGKRPSRAHTERPFPCSSSHWRSCSPFPGRNERRATPHPRTAMTQACAHKPTSRRWGHANPRAACPDRARVYAHPSEGRPAWSTIGTFPVVGRGTSRRAALMPDIGGLNHPPAQVQVIVKNGFLFELHGIQDTSSLLMGVFESIKITIHRLRRPSLLNTRRPRPSSFDGLDGVGDSVWHCLSRTSISSGPSKMCLFAAPKQMTCVKLDMKHNGVVAETRATRLDDESEQPKARTVTRCPPREIIDLAYSQCQGPMKETRLLPVYPGLVKMPQLPCTDAALTRQHRGGDAPLLRHKRSKVQLIRSFKAFKKHVHFDYFVTANRITGQGPTAVQIQMLQFI</sequence>
<proteinExistence type="predicted"/>
<name>A0AAD7IMJ8_9AGAR</name>